<name>A0A437PW81_9BACT</name>
<gene>
    <name evidence="2" type="ORF">EOJ36_00585</name>
</gene>
<dbReference type="InterPro" id="IPR007963">
    <property type="entry name" value="Peptidase_M61_catalytic"/>
</dbReference>
<evidence type="ECO:0000259" key="1">
    <source>
        <dbReference type="PROSITE" id="PS50106"/>
    </source>
</evidence>
<accession>A0A437PW81</accession>
<dbReference type="SUPFAM" id="SSF50156">
    <property type="entry name" value="PDZ domain-like"/>
    <property type="match status" value="1"/>
</dbReference>
<evidence type="ECO:0000313" key="2">
    <source>
        <dbReference type="EMBL" id="RVU26525.1"/>
    </source>
</evidence>
<dbReference type="EMBL" id="SACY01000001">
    <property type="protein sequence ID" value="RVU26525.1"/>
    <property type="molecule type" value="Genomic_DNA"/>
</dbReference>
<protein>
    <submittedName>
        <fullName evidence="2">M61 family peptidase</fullName>
    </submittedName>
</protein>
<dbReference type="Proteomes" id="UP000282832">
    <property type="component" value="Unassembled WGS sequence"/>
</dbReference>
<dbReference type="Gene3D" id="2.60.40.3650">
    <property type="match status" value="1"/>
</dbReference>
<dbReference type="Pfam" id="PF13180">
    <property type="entry name" value="PDZ_2"/>
    <property type="match status" value="1"/>
</dbReference>
<feature type="domain" description="PDZ" evidence="1">
    <location>
        <begin position="487"/>
        <end position="557"/>
    </location>
</feature>
<dbReference type="Pfam" id="PF05299">
    <property type="entry name" value="Peptidase_M61"/>
    <property type="match status" value="1"/>
</dbReference>
<dbReference type="InterPro" id="IPR027268">
    <property type="entry name" value="Peptidase_M4/M1_CTD_sf"/>
</dbReference>
<dbReference type="InterPro" id="IPR040756">
    <property type="entry name" value="Peptidase_M61_N"/>
</dbReference>
<reference evidence="2 3" key="1">
    <citation type="submission" date="2019-01" db="EMBL/GenBank/DDBJ databases">
        <authorList>
            <person name="Chen W.-M."/>
        </authorList>
    </citation>
    <scope>NUCLEOTIDE SEQUENCE [LARGE SCALE GENOMIC DNA]</scope>
    <source>
        <strain evidence="2 3">FSY-15</strain>
    </source>
</reference>
<dbReference type="InterPro" id="IPR024191">
    <property type="entry name" value="Peptidase_M61"/>
</dbReference>
<dbReference type="OrthoDB" id="9778516at2"/>
<dbReference type="SMART" id="SM00228">
    <property type="entry name" value="PDZ"/>
    <property type="match status" value="1"/>
</dbReference>
<keyword evidence="3" id="KW-1185">Reference proteome</keyword>
<dbReference type="AlphaFoldDB" id="A0A437PW81"/>
<dbReference type="InterPro" id="IPR001478">
    <property type="entry name" value="PDZ"/>
</dbReference>
<dbReference type="InterPro" id="IPR036034">
    <property type="entry name" value="PDZ_sf"/>
</dbReference>
<dbReference type="Gene3D" id="2.30.42.10">
    <property type="match status" value="1"/>
</dbReference>
<comment type="caution">
    <text evidence="2">The sequence shown here is derived from an EMBL/GenBank/DDBJ whole genome shotgun (WGS) entry which is preliminary data.</text>
</comment>
<dbReference type="Gene3D" id="1.10.390.10">
    <property type="entry name" value="Neutral Protease Domain 2"/>
    <property type="match status" value="1"/>
</dbReference>
<dbReference type="SUPFAM" id="SSF55486">
    <property type="entry name" value="Metalloproteases ('zincins'), catalytic domain"/>
    <property type="match status" value="1"/>
</dbReference>
<proteinExistence type="predicted"/>
<dbReference type="Pfam" id="PF17899">
    <property type="entry name" value="Peptidase_M61_N"/>
    <property type="match status" value="1"/>
</dbReference>
<dbReference type="PIRSF" id="PIRSF016493">
    <property type="entry name" value="Glycyl_aminpptds"/>
    <property type="match status" value="1"/>
</dbReference>
<evidence type="ECO:0000313" key="3">
    <source>
        <dbReference type="Proteomes" id="UP000282832"/>
    </source>
</evidence>
<sequence>MKMKITIYLFVFGILSSFGVESQILTHQLSMSQPQSHYFEVSTSLDISKLKNHNKSFVDFKMAAWTPGSYLIREFAKNVEQVKAKLNNETVSIHKINKNTWRVNFPAGLKTGIIQVSYLVYAYEMSVRTSFLDDAHGYLNPASIFMYVEDLANQPIQLKIIPHSSFSKVSTALSPSGNFQYVAKNLDELIDSPIEIGNHQEFEFKVKNIPHKIAFYGPAKVNSEKFLQDVQKMCETAMNVVGDHPCDHYLFIIHNLNRGGGGLEHLNSTTCQVTRSAYENETGYTGILNLLAHEYFHLWNVKRIRPMALGPFDYENENYTHNLWFSEGITSYYADLILFRAGFVSKSNYLKGLADEITAVENTPGNKIESAADASWDAWIKYYRPNENSRNSTISYYDKGSVLGGVLNLWIINASKGKKSLDDVYKFLYTNYYQKLGRGFTDAELENAFSEVAGVSAKDLFSQLIYGTTTPSYANLFKAVGYDWNNLNETKELPFLGLSTQGTRVSLIYRNGPAYNFGLNVGDEILKVNQENFESIDKLLANKKIGDSILFTVKRDGMEKNYMIPVVKSPLSQFEIKSIDNSSAQQQELEKKWLK</sequence>
<organism evidence="2 3">
    <name type="scientific">Sandaracinomonas limnophila</name>
    <dbReference type="NCBI Taxonomy" id="1862386"/>
    <lineage>
        <taxon>Bacteria</taxon>
        <taxon>Pseudomonadati</taxon>
        <taxon>Bacteroidota</taxon>
        <taxon>Cytophagia</taxon>
        <taxon>Cytophagales</taxon>
        <taxon>Flectobacillaceae</taxon>
        <taxon>Sandaracinomonas</taxon>
    </lineage>
</organism>
<dbReference type="PROSITE" id="PS50106">
    <property type="entry name" value="PDZ"/>
    <property type="match status" value="1"/>
</dbReference>